<sequence>MHEITSEIAPPVDYKRVRCIKGFREVSENYNSYLSDESSLTHQGAEYLLFPANEGELSAIFREMAKRGIKVTISGTRTGLVGGAVPNGGAIVSLEKFNKILRLRYDGSSKEW</sequence>
<reference evidence="2" key="1">
    <citation type="journal article" date="2014" name="Front. Microbiol.">
        <title>High frequency of phylogenetically diverse reductive dehalogenase-homologous genes in deep subseafloor sedimentary metagenomes.</title>
        <authorList>
            <person name="Kawai M."/>
            <person name="Futagami T."/>
            <person name="Toyoda A."/>
            <person name="Takaki Y."/>
            <person name="Nishi S."/>
            <person name="Hori S."/>
            <person name="Arai W."/>
            <person name="Tsubouchi T."/>
            <person name="Morono Y."/>
            <person name="Uchiyama I."/>
            <person name="Ito T."/>
            <person name="Fujiyama A."/>
            <person name="Inagaki F."/>
            <person name="Takami H."/>
        </authorList>
    </citation>
    <scope>NUCLEOTIDE SEQUENCE</scope>
    <source>
        <strain evidence="2">Expedition CK06-06</strain>
    </source>
</reference>
<dbReference type="InterPro" id="IPR016166">
    <property type="entry name" value="FAD-bd_PCMH"/>
</dbReference>
<dbReference type="EMBL" id="BARS01037497">
    <property type="protein sequence ID" value="GAG26667.1"/>
    <property type="molecule type" value="Genomic_DNA"/>
</dbReference>
<dbReference type="InterPro" id="IPR016167">
    <property type="entry name" value="FAD-bd_PCMH_sub1"/>
</dbReference>
<dbReference type="InterPro" id="IPR036318">
    <property type="entry name" value="FAD-bd_PCMH-like_sf"/>
</dbReference>
<evidence type="ECO:0000313" key="2">
    <source>
        <dbReference type="EMBL" id="GAG26667.1"/>
    </source>
</evidence>
<dbReference type="SUPFAM" id="SSF56176">
    <property type="entry name" value="FAD-binding/transporter-associated domain-like"/>
    <property type="match status" value="1"/>
</dbReference>
<feature type="domain" description="FAD-binding PCMH-type" evidence="1">
    <location>
        <begin position="40"/>
        <end position="112"/>
    </location>
</feature>
<dbReference type="Gene3D" id="3.30.43.10">
    <property type="entry name" value="Uridine Diphospho-n-acetylenolpyruvylglucosamine Reductase, domain 2"/>
    <property type="match status" value="1"/>
</dbReference>
<feature type="non-terminal residue" evidence="2">
    <location>
        <position position="112"/>
    </location>
</feature>
<dbReference type="GO" id="GO:0071949">
    <property type="term" value="F:FAD binding"/>
    <property type="evidence" value="ECO:0007669"/>
    <property type="project" value="InterPro"/>
</dbReference>
<dbReference type="PROSITE" id="PS51387">
    <property type="entry name" value="FAD_PCMH"/>
    <property type="match status" value="1"/>
</dbReference>
<protein>
    <recommendedName>
        <fullName evidence="1">FAD-binding PCMH-type domain-containing protein</fullName>
    </recommendedName>
</protein>
<proteinExistence type="predicted"/>
<dbReference type="Pfam" id="PF01565">
    <property type="entry name" value="FAD_binding_4"/>
    <property type="match status" value="1"/>
</dbReference>
<dbReference type="InterPro" id="IPR006094">
    <property type="entry name" value="Oxid_FAD_bind_N"/>
</dbReference>
<comment type="caution">
    <text evidence="2">The sequence shown here is derived from an EMBL/GenBank/DDBJ whole genome shotgun (WGS) entry which is preliminary data.</text>
</comment>
<evidence type="ECO:0000259" key="1">
    <source>
        <dbReference type="PROSITE" id="PS51387"/>
    </source>
</evidence>
<organism evidence="2">
    <name type="scientific">marine sediment metagenome</name>
    <dbReference type="NCBI Taxonomy" id="412755"/>
    <lineage>
        <taxon>unclassified sequences</taxon>
        <taxon>metagenomes</taxon>
        <taxon>ecological metagenomes</taxon>
    </lineage>
</organism>
<accession>X0WTY3</accession>
<name>X0WTY3_9ZZZZ</name>
<gene>
    <name evidence="2" type="ORF">S01H1_57493</name>
</gene>
<dbReference type="AlphaFoldDB" id="X0WTY3"/>